<dbReference type="InterPro" id="IPR037284">
    <property type="entry name" value="SUF_FeS_clus_asmbl_SufBD_sf"/>
</dbReference>
<dbReference type="GO" id="GO:0016226">
    <property type="term" value="P:iron-sulfur cluster assembly"/>
    <property type="evidence" value="ECO:0007669"/>
    <property type="project" value="InterPro"/>
</dbReference>
<dbReference type="NCBIfam" id="TIGR01981">
    <property type="entry name" value="sufD"/>
    <property type="match status" value="1"/>
</dbReference>
<evidence type="ECO:0000256" key="1">
    <source>
        <dbReference type="ARBA" id="ARBA00043967"/>
    </source>
</evidence>
<evidence type="ECO:0000313" key="4">
    <source>
        <dbReference type="EMBL" id="RKQ96312.1"/>
    </source>
</evidence>
<keyword evidence="5" id="KW-1185">Reference proteome</keyword>
<dbReference type="OrthoDB" id="9768262at2"/>
<dbReference type="InterPro" id="IPR000825">
    <property type="entry name" value="SUF_FeS_clus_asmbl_SufBD_core"/>
</dbReference>
<dbReference type="EMBL" id="RBIN01000009">
    <property type="protein sequence ID" value="RKQ96312.1"/>
    <property type="molecule type" value="Genomic_DNA"/>
</dbReference>
<feature type="domain" description="SUF system FeS cluster assembly SufBD N-terminal" evidence="3">
    <location>
        <begin position="9"/>
        <end position="163"/>
    </location>
</feature>
<feature type="domain" description="SUF system FeS cluster assembly SufBD core" evidence="2">
    <location>
        <begin position="173"/>
        <end position="402"/>
    </location>
</feature>
<dbReference type="Pfam" id="PF19295">
    <property type="entry name" value="SufBD_N"/>
    <property type="match status" value="1"/>
</dbReference>
<evidence type="ECO:0000259" key="2">
    <source>
        <dbReference type="Pfam" id="PF01458"/>
    </source>
</evidence>
<dbReference type="RefSeq" id="WP_121173810.1">
    <property type="nucleotide sequence ID" value="NZ_RBIN01000009.1"/>
</dbReference>
<sequence length="442" mass="48999">MSTETFLQHLQERVEQGAPEWLTSRRQSAAESFARQGFPSPRQEAWKYTDVSRIAESRFTLASDAALSEARLAALRLQVDDAHRLVFVDGLFSAEHSDIGELPAGVVVEPLSQALMQGREVLGSQLGRLTGEDFSPFAALNTAFAHEGVLLHLGRNAVLEKPVYAIFVSRTGESAVMSHPRLLIRAEQGSEASLIEHHIGEHEAANFTNVVGEASLDANARVRHYKLQEASQSEYHVSSMHIDQQRDSLYASYNLNLGGALVRNDLISELNDENATTEFWGLFFGQERQHIDNHTQVNHNAPRTYSNESYKGILGGRARGVFNGRVYIKRDAQQVRGYQNNANLLLSDRAEIDTKPELEIYADDVLCSHGATTGQLDENAIFALRARGISQEMARGLLTLAFATEVMEQIPLAEITERVERTVAGKLPDRFNLMGVVEDSDA</sequence>
<dbReference type="PANTHER" id="PTHR43575">
    <property type="entry name" value="PROTEIN ABCI7, CHLOROPLASTIC"/>
    <property type="match status" value="1"/>
</dbReference>
<dbReference type="InterPro" id="IPR055346">
    <property type="entry name" value="Fe-S_cluster_assembly_SufBD"/>
</dbReference>
<gene>
    <name evidence="4" type="ORF">C7446_2904</name>
</gene>
<protein>
    <submittedName>
        <fullName evidence="4">Iron-regulated ABC transporter permease protein SufD</fullName>
    </submittedName>
</protein>
<evidence type="ECO:0000259" key="3">
    <source>
        <dbReference type="Pfam" id="PF19295"/>
    </source>
</evidence>
<name>A0A420WT95_9GAMM</name>
<dbReference type="AlphaFoldDB" id="A0A420WT95"/>
<accession>A0A420WT95</accession>
<dbReference type="PANTHER" id="PTHR43575:SF1">
    <property type="entry name" value="PROTEIN ABCI7, CHLOROPLASTIC"/>
    <property type="match status" value="1"/>
</dbReference>
<dbReference type="InterPro" id="IPR011542">
    <property type="entry name" value="SUF_FeS_clus_asmbl_SufD"/>
</dbReference>
<dbReference type="InterPro" id="IPR045595">
    <property type="entry name" value="SufBD_N"/>
</dbReference>
<reference evidence="4 5" key="1">
    <citation type="submission" date="2018-10" db="EMBL/GenBank/DDBJ databases">
        <title>Genomic Encyclopedia of Type Strains, Phase IV (KMG-IV): sequencing the most valuable type-strain genomes for metagenomic binning, comparative biology and taxonomic classification.</title>
        <authorList>
            <person name="Goeker M."/>
        </authorList>
    </citation>
    <scope>NUCLEOTIDE SEQUENCE [LARGE SCALE GENOMIC DNA]</scope>
    <source>
        <strain evidence="4 5">DSM 23229</strain>
    </source>
</reference>
<dbReference type="Proteomes" id="UP000281975">
    <property type="component" value="Unassembled WGS sequence"/>
</dbReference>
<comment type="similarity">
    <text evidence="1">Belongs to the iron-sulfur cluster assembly SufBD family.</text>
</comment>
<proteinExistence type="inferred from homology"/>
<organism evidence="4 5">
    <name type="scientific">Kushneria sinocarnis</name>
    <dbReference type="NCBI Taxonomy" id="595502"/>
    <lineage>
        <taxon>Bacteria</taxon>
        <taxon>Pseudomonadati</taxon>
        <taxon>Pseudomonadota</taxon>
        <taxon>Gammaproteobacteria</taxon>
        <taxon>Oceanospirillales</taxon>
        <taxon>Halomonadaceae</taxon>
        <taxon>Kushneria</taxon>
    </lineage>
</organism>
<dbReference type="Pfam" id="PF01458">
    <property type="entry name" value="SUFBD_core"/>
    <property type="match status" value="1"/>
</dbReference>
<evidence type="ECO:0000313" key="5">
    <source>
        <dbReference type="Proteomes" id="UP000281975"/>
    </source>
</evidence>
<comment type="caution">
    <text evidence="4">The sequence shown here is derived from an EMBL/GenBank/DDBJ whole genome shotgun (WGS) entry which is preliminary data.</text>
</comment>
<dbReference type="SUPFAM" id="SSF101960">
    <property type="entry name" value="Stabilizer of iron transporter SufD"/>
    <property type="match status" value="1"/>
</dbReference>